<evidence type="ECO:0000313" key="1">
    <source>
        <dbReference type="EMBL" id="EGO23825.1"/>
    </source>
</evidence>
<dbReference type="EMBL" id="GL945435">
    <property type="protein sequence ID" value="EGO23825.1"/>
    <property type="molecule type" value="Genomic_DNA"/>
</dbReference>
<accession>F8NZ05</accession>
<dbReference type="KEGG" id="sla:SERLADRAFT_470215"/>
<sequence>MTFPAVEALQVRRSESILLAAVKTCIIEATDSLDVPYYSNLSAMEVVDMTCVQCVVRRAKINNRWAIIDRSGNLARAIYDGDTSVD</sequence>
<dbReference type="Proteomes" id="UP000008064">
    <property type="component" value="Unassembled WGS sequence"/>
</dbReference>
<reference evidence="2" key="1">
    <citation type="journal article" date="2011" name="Science">
        <title>The plant cell wall-decomposing machinery underlies the functional diversity of forest fungi.</title>
        <authorList>
            <person name="Eastwood D.C."/>
            <person name="Floudas D."/>
            <person name="Binder M."/>
            <person name="Majcherczyk A."/>
            <person name="Schneider P."/>
            <person name="Aerts A."/>
            <person name="Asiegbu F.O."/>
            <person name="Baker S.E."/>
            <person name="Barry K."/>
            <person name="Bendiksby M."/>
            <person name="Blumentritt M."/>
            <person name="Coutinho P.M."/>
            <person name="Cullen D."/>
            <person name="de Vries R.P."/>
            <person name="Gathman A."/>
            <person name="Goodell B."/>
            <person name="Henrissat B."/>
            <person name="Ihrmark K."/>
            <person name="Kauserud H."/>
            <person name="Kohler A."/>
            <person name="LaButti K."/>
            <person name="Lapidus A."/>
            <person name="Lavin J.L."/>
            <person name="Lee Y.-H."/>
            <person name="Lindquist E."/>
            <person name="Lilly W."/>
            <person name="Lucas S."/>
            <person name="Morin E."/>
            <person name="Murat C."/>
            <person name="Oguiza J.A."/>
            <person name="Park J."/>
            <person name="Pisabarro A.G."/>
            <person name="Riley R."/>
            <person name="Rosling A."/>
            <person name="Salamov A."/>
            <person name="Schmidt O."/>
            <person name="Schmutz J."/>
            <person name="Skrede I."/>
            <person name="Stenlid J."/>
            <person name="Wiebenga A."/>
            <person name="Xie X."/>
            <person name="Kuees U."/>
            <person name="Hibbett D.S."/>
            <person name="Hoffmeister D."/>
            <person name="Hoegberg N."/>
            <person name="Martin F."/>
            <person name="Grigoriev I.V."/>
            <person name="Watkinson S.C."/>
        </authorList>
    </citation>
    <scope>NUCLEOTIDE SEQUENCE [LARGE SCALE GENOMIC DNA]</scope>
    <source>
        <strain evidence="2">S7.9</strain>
    </source>
</reference>
<organism evidence="2">
    <name type="scientific">Serpula lacrymans var. lacrymans (strain S7.9)</name>
    <name type="common">Dry rot fungus</name>
    <dbReference type="NCBI Taxonomy" id="578457"/>
    <lineage>
        <taxon>Eukaryota</taxon>
        <taxon>Fungi</taxon>
        <taxon>Dikarya</taxon>
        <taxon>Basidiomycota</taxon>
        <taxon>Agaricomycotina</taxon>
        <taxon>Agaricomycetes</taxon>
        <taxon>Agaricomycetidae</taxon>
        <taxon>Boletales</taxon>
        <taxon>Coniophorineae</taxon>
        <taxon>Serpulaceae</taxon>
        <taxon>Serpula</taxon>
    </lineage>
</organism>
<protein>
    <submittedName>
        <fullName evidence="1">Uncharacterized protein</fullName>
    </submittedName>
</protein>
<dbReference type="OrthoDB" id="6613063at2759"/>
<gene>
    <name evidence="1" type="ORF">SERLADRAFT_470215</name>
</gene>
<name>F8NZ05_SERL9</name>
<dbReference type="GeneID" id="18819726"/>
<evidence type="ECO:0000313" key="2">
    <source>
        <dbReference type="Proteomes" id="UP000008064"/>
    </source>
</evidence>
<dbReference type="HOGENOM" id="CLU_2628474_0_0_1"/>
<proteinExistence type="predicted"/>
<dbReference type="RefSeq" id="XP_007319587.1">
    <property type="nucleotide sequence ID" value="XM_007319525.1"/>
</dbReference>
<dbReference type="AlphaFoldDB" id="F8NZ05"/>